<reference evidence="1 2" key="1">
    <citation type="journal article" date="2023" name="Science">
        <title>Complex scaffold remodeling in plant triterpene biosynthesis.</title>
        <authorList>
            <person name="De La Pena R."/>
            <person name="Hodgson H."/>
            <person name="Liu J.C."/>
            <person name="Stephenson M.J."/>
            <person name="Martin A.C."/>
            <person name="Owen C."/>
            <person name="Harkess A."/>
            <person name="Leebens-Mack J."/>
            <person name="Jimenez L.E."/>
            <person name="Osbourn A."/>
            <person name="Sattely E.S."/>
        </authorList>
    </citation>
    <scope>NUCLEOTIDE SEQUENCE [LARGE SCALE GENOMIC DNA]</scope>
    <source>
        <strain evidence="2">cv. JPN11</strain>
        <tissue evidence="1">Leaf</tissue>
    </source>
</reference>
<protein>
    <submittedName>
        <fullName evidence="1">Rhomboid-like protein</fullName>
    </submittedName>
</protein>
<gene>
    <name evidence="1" type="ORF">OWV82_010065</name>
</gene>
<accession>A0ACC1Y3X4</accession>
<organism evidence="1 2">
    <name type="scientific">Melia azedarach</name>
    <name type="common">Chinaberry tree</name>
    <dbReference type="NCBI Taxonomy" id="155640"/>
    <lineage>
        <taxon>Eukaryota</taxon>
        <taxon>Viridiplantae</taxon>
        <taxon>Streptophyta</taxon>
        <taxon>Embryophyta</taxon>
        <taxon>Tracheophyta</taxon>
        <taxon>Spermatophyta</taxon>
        <taxon>Magnoliopsida</taxon>
        <taxon>eudicotyledons</taxon>
        <taxon>Gunneridae</taxon>
        <taxon>Pentapetalae</taxon>
        <taxon>rosids</taxon>
        <taxon>malvids</taxon>
        <taxon>Sapindales</taxon>
        <taxon>Meliaceae</taxon>
        <taxon>Melia</taxon>
    </lineage>
</organism>
<name>A0ACC1Y3X4_MELAZ</name>
<sequence>MPYGGTQPWCPWLMPLSFMACIVVFVYTMYVNNCPEKTGARNCVFYNELGRFSFQPRSENFFFGPSVKTLKEIGGLNRNLVVDKGQNYRLFSCMWLHGNVIHLIVNVLAILLMGVRLEEDYGFLKIGLLYVLSGLGANILSCLRQAATEETISVGASGALFGLLGSSLSEIITNWNLYANKCAALTTLLIVIALNLTIGFIPGVDGTAHIGGLLAGFFLGFLLLLRPQYGYFGAYYYIVPGHDLKRKKPKYQLHQQLFWVLSFVILIIGYMVGLAKLYKGERVVLPIPSFDTKQMPNLGAAQSYNVTEKYNNTLSHIPN</sequence>
<dbReference type="EMBL" id="CM051398">
    <property type="protein sequence ID" value="KAJ4718374.1"/>
    <property type="molecule type" value="Genomic_DNA"/>
</dbReference>
<evidence type="ECO:0000313" key="1">
    <source>
        <dbReference type="EMBL" id="KAJ4718374.1"/>
    </source>
</evidence>
<evidence type="ECO:0000313" key="2">
    <source>
        <dbReference type="Proteomes" id="UP001164539"/>
    </source>
</evidence>
<proteinExistence type="predicted"/>
<dbReference type="Proteomes" id="UP001164539">
    <property type="component" value="Chromosome 5"/>
</dbReference>
<keyword evidence="2" id="KW-1185">Reference proteome</keyword>
<comment type="caution">
    <text evidence="1">The sequence shown here is derived from an EMBL/GenBank/DDBJ whole genome shotgun (WGS) entry which is preliminary data.</text>
</comment>